<keyword evidence="3" id="KW-1185">Reference proteome</keyword>
<feature type="region of interest" description="Disordered" evidence="1">
    <location>
        <begin position="134"/>
        <end position="157"/>
    </location>
</feature>
<dbReference type="EMBL" id="JARIHO010000105">
    <property type="protein sequence ID" value="KAJ7303541.1"/>
    <property type="molecule type" value="Genomic_DNA"/>
</dbReference>
<accession>A0AAD6Z1P5</accession>
<name>A0AAD6Z1P5_9AGAR</name>
<feature type="compositionally biased region" description="Low complexity" evidence="1">
    <location>
        <begin position="376"/>
        <end position="395"/>
    </location>
</feature>
<dbReference type="AlphaFoldDB" id="A0AAD6Z1P5"/>
<feature type="region of interest" description="Disordered" evidence="1">
    <location>
        <begin position="238"/>
        <end position="277"/>
    </location>
</feature>
<reference evidence="2" key="1">
    <citation type="submission" date="2023-03" db="EMBL/GenBank/DDBJ databases">
        <title>Massive genome expansion in bonnet fungi (Mycena s.s.) driven by repeated elements and novel gene families across ecological guilds.</title>
        <authorList>
            <consortium name="Lawrence Berkeley National Laboratory"/>
            <person name="Harder C.B."/>
            <person name="Miyauchi S."/>
            <person name="Viragh M."/>
            <person name="Kuo A."/>
            <person name="Thoen E."/>
            <person name="Andreopoulos B."/>
            <person name="Lu D."/>
            <person name="Skrede I."/>
            <person name="Drula E."/>
            <person name="Henrissat B."/>
            <person name="Morin E."/>
            <person name="Kohler A."/>
            <person name="Barry K."/>
            <person name="LaButti K."/>
            <person name="Morin E."/>
            <person name="Salamov A."/>
            <person name="Lipzen A."/>
            <person name="Mereny Z."/>
            <person name="Hegedus B."/>
            <person name="Baldrian P."/>
            <person name="Stursova M."/>
            <person name="Weitz H."/>
            <person name="Taylor A."/>
            <person name="Grigoriev I.V."/>
            <person name="Nagy L.G."/>
            <person name="Martin F."/>
            <person name="Kauserud H."/>
        </authorList>
    </citation>
    <scope>NUCLEOTIDE SEQUENCE</scope>
    <source>
        <strain evidence="2">CBHHK002</strain>
    </source>
</reference>
<sequence>MTETDGLGTEETKDLAERTPGRSYVDGCLKWCVLTVSSIAGRGRMPAKLAMARRNPTARNGAARPRIRLNEGRRRLLTLGSARRAAPPGRHDHQDLDVGIDNAHDGAALCEHRHTDEPGMQAALRRTHWYSGKTSSLTRSTTGGPLPTNEAQGVSARDTQCTPYAAGSTRRPLALGIEVDAEALHPVPEATAPPCCSSSGAHSSRPAFTCRGSSYSPQWTLRGGGAVSISEDSSTVVIDTTNSGASGGDRGSRIDTTNSRHDRQQPHTGRHDSHPHRVHASSCCIHFPSFTPPTALSDATAKFDFFEGGAEGWDPRGPDRARHGGLSRPRPLWRSSRMGRGPDKTTWSRIPGPLPTPETATANKLRLGVRLSGPGPAASESTSREPASPSEASAEEMLGAVRGGEGELGEAENIHLLRGSVSVARYIWYILYFSFMYLRKDHLILMRLQ</sequence>
<evidence type="ECO:0000313" key="3">
    <source>
        <dbReference type="Proteomes" id="UP001218218"/>
    </source>
</evidence>
<comment type="caution">
    <text evidence="2">The sequence shown here is derived from an EMBL/GenBank/DDBJ whole genome shotgun (WGS) entry which is preliminary data.</text>
</comment>
<protein>
    <submittedName>
        <fullName evidence="2">Uncharacterized protein</fullName>
    </submittedName>
</protein>
<feature type="region of interest" description="Disordered" evidence="1">
    <location>
        <begin position="310"/>
        <end position="395"/>
    </location>
</feature>
<feature type="compositionally biased region" description="Low complexity" evidence="1">
    <location>
        <begin position="326"/>
        <end position="336"/>
    </location>
</feature>
<dbReference type="Proteomes" id="UP001218218">
    <property type="component" value="Unassembled WGS sequence"/>
</dbReference>
<evidence type="ECO:0000313" key="2">
    <source>
        <dbReference type="EMBL" id="KAJ7303541.1"/>
    </source>
</evidence>
<gene>
    <name evidence="2" type="ORF">DFH08DRAFT_825826</name>
</gene>
<feature type="compositionally biased region" description="Basic and acidic residues" evidence="1">
    <location>
        <begin position="250"/>
        <end position="272"/>
    </location>
</feature>
<proteinExistence type="predicted"/>
<feature type="compositionally biased region" description="Basic and acidic residues" evidence="1">
    <location>
        <begin position="313"/>
        <end position="322"/>
    </location>
</feature>
<evidence type="ECO:0000256" key="1">
    <source>
        <dbReference type="SAM" id="MobiDB-lite"/>
    </source>
</evidence>
<organism evidence="2 3">
    <name type="scientific">Mycena albidolilacea</name>
    <dbReference type="NCBI Taxonomy" id="1033008"/>
    <lineage>
        <taxon>Eukaryota</taxon>
        <taxon>Fungi</taxon>
        <taxon>Dikarya</taxon>
        <taxon>Basidiomycota</taxon>
        <taxon>Agaricomycotina</taxon>
        <taxon>Agaricomycetes</taxon>
        <taxon>Agaricomycetidae</taxon>
        <taxon>Agaricales</taxon>
        <taxon>Marasmiineae</taxon>
        <taxon>Mycenaceae</taxon>
        <taxon>Mycena</taxon>
    </lineage>
</organism>